<dbReference type="Proteomes" id="UP000078544">
    <property type="component" value="Unassembled WGS sequence"/>
</dbReference>
<accession>A0A166NN35</accession>
<evidence type="ECO:0000313" key="5">
    <source>
        <dbReference type="Proteomes" id="UP000078544"/>
    </source>
</evidence>
<keyword evidence="1 4" id="KW-0378">Hydrolase</keyword>
<keyword evidence="5" id="KW-1185">Reference proteome</keyword>
<dbReference type="Pfam" id="PF07859">
    <property type="entry name" value="Abhydrolase_3"/>
    <property type="match status" value="1"/>
</dbReference>
<dbReference type="PANTHER" id="PTHR48081">
    <property type="entry name" value="AB HYDROLASE SUPERFAMILY PROTEIN C4A8.06C"/>
    <property type="match status" value="1"/>
</dbReference>
<dbReference type="EMBL" id="AZGY01000019">
    <property type="protein sequence ID" value="KZZ91160.1"/>
    <property type="molecule type" value="Genomic_DNA"/>
</dbReference>
<protein>
    <submittedName>
        <fullName evidence="4">Alpha/beta hydrolase fold-3</fullName>
    </submittedName>
</protein>
<dbReference type="GO" id="GO:0016787">
    <property type="term" value="F:hydrolase activity"/>
    <property type="evidence" value="ECO:0007669"/>
    <property type="project" value="UniProtKB-KW"/>
</dbReference>
<feature type="region of interest" description="Disordered" evidence="2">
    <location>
        <begin position="36"/>
        <end position="55"/>
    </location>
</feature>
<feature type="region of interest" description="Disordered" evidence="2">
    <location>
        <begin position="383"/>
        <end position="414"/>
    </location>
</feature>
<feature type="domain" description="Alpha/beta hydrolase fold-3" evidence="3">
    <location>
        <begin position="131"/>
        <end position="352"/>
    </location>
</feature>
<dbReference type="InterPro" id="IPR029058">
    <property type="entry name" value="AB_hydrolase_fold"/>
</dbReference>
<dbReference type="AlphaFoldDB" id="A0A166NN35"/>
<dbReference type="OrthoDB" id="433474at2759"/>
<comment type="caution">
    <text evidence="4">The sequence shown here is derived from an EMBL/GenBank/DDBJ whole genome shotgun (WGS) entry which is preliminary data.</text>
</comment>
<dbReference type="SUPFAM" id="SSF53474">
    <property type="entry name" value="alpha/beta-Hydrolases"/>
    <property type="match status" value="1"/>
</dbReference>
<reference evidence="4 5" key="1">
    <citation type="journal article" date="2016" name="Genome Biol. Evol.">
        <title>Divergent and convergent evolution of fungal pathogenicity.</title>
        <authorList>
            <person name="Shang Y."/>
            <person name="Xiao G."/>
            <person name="Zheng P."/>
            <person name="Cen K."/>
            <person name="Zhan S."/>
            <person name="Wang C."/>
        </authorList>
    </citation>
    <scope>NUCLEOTIDE SEQUENCE [LARGE SCALE GENOMIC DNA]</scope>
    <source>
        <strain evidence="4 5">RCEF 2490</strain>
    </source>
</reference>
<organism evidence="4 5">
    <name type="scientific">Moelleriella libera RCEF 2490</name>
    <dbReference type="NCBI Taxonomy" id="1081109"/>
    <lineage>
        <taxon>Eukaryota</taxon>
        <taxon>Fungi</taxon>
        <taxon>Dikarya</taxon>
        <taxon>Ascomycota</taxon>
        <taxon>Pezizomycotina</taxon>
        <taxon>Sordariomycetes</taxon>
        <taxon>Hypocreomycetidae</taxon>
        <taxon>Hypocreales</taxon>
        <taxon>Clavicipitaceae</taxon>
        <taxon>Moelleriella</taxon>
    </lineage>
</organism>
<evidence type="ECO:0000313" key="4">
    <source>
        <dbReference type="EMBL" id="KZZ91160.1"/>
    </source>
</evidence>
<dbReference type="STRING" id="1081109.A0A166NN35"/>
<dbReference type="PANTHER" id="PTHR48081:SF8">
    <property type="entry name" value="ALPHA_BETA HYDROLASE FOLD-3 DOMAIN-CONTAINING PROTEIN-RELATED"/>
    <property type="match status" value="1"/>
</dbReference>
<evidence type="ECO:0000256" key="1">
    <source>
        <dbReference type="ARBA" id="ARBA00022801"/>
    </source>
</evidence>
<evidence type="ECO:0000259" key="3">
    <source>
        <dbReference type="Pfam" id="PF07859"/>
    </source>
</evidence>
<feature type="compositionally biased region" description="Basic residues" evidence="2">
    <location>
        <begin position="394"/>
        <end position="414"/>
    </location>
</feature>
<evidence type="ECO:0000256" key="2">
    <source>
        <dbReference type="SAM" id="MobiDB-lite"/>
    </source>
</evidence>
<proteinExistence type="predicted"/>
<gene>
    <name evidence="4" type="ORF">AAL_06901</name>
</gene>
<sequence>MGDLPPQQLLFPGDALKRSVTCNGSASVPGTFTTPSAISTAAPSPAHSDVGDDYENPLESSSRWYVAAKAQAIRTAASFGFSLHNRSDPPAPYPSREIWLDSTLSVYRGKQKIKVEIWNPPRISVGPRAAVINLHGGGWILGQGTDDARWAGAVTSNVDAVCFTVNYRLAPSYPFPTPMEDCVDAVLQIASRASEFGIDPNRIVLSGFSAGATNALTSWIVLQDPSRWEYKLPCKPPPILGLILYYPTLDVTITRPGKRQTCGRPERTLSPAMTDLIDASYFYPSIPREKRTDPRMSPGLMPDDLLRKLPHIHMILCEYDMLLAEGIRFAQRLEANEKPFTVRIVEGEGHAWDKPPPMAPKESVFVEYGQATESIARWLGRKRETDQESVSSVRSKRQRWRRPRHLTVRSRSVR</sequence>
<dbReference type="InterPro" id="IPR013094">
    <property type="entry name" value="AB_hydrolase_3"/>
</dbReference>
<feature type="compositionally biased region" description="Low complexity" evidence="2">
    <location>
        <begin position="36"/>
        <end position="46"/>
    </location>
</feature>
<dbReference type="InterPro" id="IPR050300">
    <property type="entry name" value="GDXG_lipolytic_enzyme"/>
</dbReference>
<name>A0A166NN35_9HYPO</name>
<dbReference type="Gene3D" id="3.40.50.1820">
    <property type="entry name" value="alpha/beta hydrolase"/>
    <property type="match status" value="1"/>
</dbReference>